<dbReference type="EMBL" id="CM037022">
    <property type="protein sequence ID" value="KAH7667277.1"/>
    <property type="molecule type" value="Genomic_DNA"/>
</dbReference>
<comment type="caution">
    <text evidence="1">The sequence shown here is derived from an EMBL/GenBank/DDBJ whole genome shotgun (WGS) entry which is preliminary data.</text>
</comment>
<proteinExistence type="predicted"/>
<gene>
    <name evidence="1" type="ORF">IHE45_12G048200</name>
</gene>
<accession>A0ACB7V2B6</accession>
<protein>
    <submittedName>
        <fullName evidence="1">Uncharacterized protein</fullName>
    </submittedName>
</protein>
<name>A0ACB7V2B6_DIOAL</name>
<keyword evidence="2" id="KW-1185">Reference proteome</keyword>
<evidence type="ECO:0000313" key="2">
    <source>
        <dbReference type="Proteomes" id="UP000827976"/>
    </source>
</evidence>
<sequence>MVSCNVLFSESHPQLVLWEAVRQAYSNHQDTISLIESVTKDLGQYPNFTFQEVLLLFKGRIWIPTNSVLQPLLIAEFHSTPTGSYAGVHRTLARLASMFYLPYLRSSVRDFVSKCLIC</sequence>
<reference evidence="2" key="1">
    <citation type="journal article" date="2022" name="Nat. Commun.">
        <title>Chromosome evolution and the genetic basis of agronomically important traits in greater yam.</title>
        <authorList>
            <person name="Bredeson J.V."/>
            <person name="Lyons J.B."/>
            <person name="Oniyinde I.O."/>
            <person name="Okereke N.R."/>
            <person name="Kolade O."/>
            <person name="Nnabue I."/>
            <person name="Nwadili C.O."/>
            <person name="Hribova E."/>
            <person name="Parker M."/>
            <person name="Nwogha J."/>
            <person name="Shu S."/>
            <person name="Carlson J."/>
            <person name="Kariba R."/>
            <person name="Muthemba S."/>
            <person name="Knop K."/>
            <person name="Barton G.J."/>
            <person name="Sherwood A.V."/>
            <person name="Lopez-Montes A."/>
            <person name="Asiedu R."/>
            <person name="Jamnadass R."/>
            <person name="Muchugi A."/>
            <person name="Goodstein D."/>
            <person name="Egesi C.N."/>
            <person name="Featherston J."/>
            <person name="Asfaw A."/>
            <person name="Simpson G.G."/>
            <person name="Dolezel J."/>
            <person name="Hendre P.S."/>
            <person name="Van Deynze A."/>
            <person name="Kumar P.L."/>
            <person name="Obidiegwu J.E."/>
            <person name="Bhattacharjee R."/>
            <person name="Rokhsar D.S."/>
        </authorList>
    </citation>
    <scope>NUCLEOTIDE SEQUENCE [LARGE SCALE GENOMIC DNA]</scope>
    <source>
        <strain evidence="2">cv. TDa95/00328</strain>
    </source>
</reference>
<evidence type="ECO:0000313" key="1">
    <source>
        <dbReference type="EMBL" id="KAH7667277.1"/>
    </source>
</evidence>
<organism evidence="1 2">
    <name type="scientific">Dioscorea alata</name>
    <name type="common">Purple yam</name>
    <dbReference type="NCBI Taxonomy" id="55571"/>
    <lineage>
        <taxon>Eukaryota</taxon>
        <taxon>Viridiplantae</taxon>
        <taxon>Streptophyta</taxon>
        <taxon>Embryophyta</taxon>
        <taxon>Tracheophyta</taxon>
        <taxon>Spermatophyta</taxon>
        <taxon>Magnoliopsida</taxon>
        <taxon>Liliopsida</taxon>
        <taxon>Dioscoreales</taxon>
        <taxon>Dioscoreaceae</taxon>
        <taxon>Dioscorea</taxon>
    </lineage>
</organism>
<dbReference type="Proteomes" id="UP000827976">
    <property type="component" value="Chromosome 12"/>
</dbReference>